<name>A0A7D5QKJ6_9EURY</name>
<organism evidence="2 3">
    <name type="scientific">Halorarum salinum</name>
    <dbReference type="NCBI Taxonomy" id="2743089"/>
    <lineage>
        <taxon>Archaea</taxon>
        <taxon>Methanobacteriati</taxon>
        <taxon>Methanobacteriota</taxon>
        <taxon>Stenosarchaea group</taxon>
        <taxon>Halobacteria</taxon>
        <taxon>Halobacteriales</taxon>
        <taxon>Haloferacaceae</taxon>
        <taxon>Halorarum</taxon>
    </lineage>
</organism>
<dbReference type="AlphaFoldDB" id="A0A7D5QKJ6"/>
<dbReference type="Pfam" id="PF24365">
    <property type="entry name" value="DUF7521"/>
    <property type="match status" value="1"/>
</dbReference>
<dbReference type="RefSeq" id="WP_179268730.1">
    <property type="nucleotide sequence ID" value="NZ_CP058579.1"/>
</dbReference>
<evidence type="ECO:0000256" key="1">
    <source>
        <dbReference type="SAM" id="Phobius"/>
    </source>
</evidence>
<keyword evidence="1" id="KW-1133">Transmembrane helix</keyword>
<evidence type="ECO:0000313" key="2">
    <source>
        <dbReference type="EMBL" id="QLG62145.1"/>
    </source>
</evidence>
<gene>
    <name evidence="2" type="ORF">HUG12_10540</name>
</gene>
<keyword evidence="3" id="KW-1185">Reference proteome</keyword>
<keyword evidence="1" id="KW-0812">Transmembrane</keyword>
<feature type="transmembrane region" description="Helical" evidence="1">
    <location>
        <begin position="12"/>
        <end position="32"/>
    </location>
</feature>
<dbReference type="KEGG" id="halu:HUG12_10540"/>
<proteinExistence type="predicted"/>
<dbReference type="EMBL" id="CP058579">
    <property type="protein sequence ID" value="QLG62145.1"/>
    <property type="molecule type" value="Genomic_DNA"/>
</dbReference>
<dbReference type="GeneID" id="56037901"/>
<keyword evidence="1" id="KW-0472">Membrane</keyword>
<dbReference type="Proteomes" id="UP000509626">
    <property type="component" value="Chromosome"/>
</dbReference>
<evidence type="ECO:0000313" key="3">
    <source>
        <dbReference type="Proteomes" id="UP000509626"/>
    </source>
</evidence>
<feature type="transmembrane region" description="Helical" evidence="1">
    <location>
        <begin position="84"/>
        <end position="101"/>
    </location>
</feature>
<sequence length="125" mass="13516">MNELAHLGTYLVANLLQFTVGVAITGLSYLAYRSSGRKASFRNSTLGFLLITVGGVLAPVYQLWIKGDYSISGLELLELQILEGSLITVGLGLLLLSIYSYNADPLRAPTDLDSDVYDLGDEDGR</sequence>
<dbReference type="InterPro" id="IPR055943">
    <property type="entry name" value="DUF7521"/>
</dbReference>
<dbReference type="OrthoDB" id="214381at2157"/>
<feature type="transmembrane region" description="Helical" evidence="1">
    <location>
        <begin position="44"/>
        <end position="64"/>
    </location>
</feature>
<protein>
    <submittedName>
        <fullName evidence="2">Uncharacterized protein</fullName>
    </submittedName>
</protein>
<accession>A0A7D5QKJ6</accession>
<reference evidence="2 3" key="1">
    <citation type="submission" date="2020-06" db="EMBL/GenBank/DDBJ databases">
        <title>NJ-3-1, isolated from saline soil.</title>
        <authorList>
            <person name="Cui H.L."/>
            <person name="Shi X."/>
        </authorList>
    </citation>
    <scope>NUCLEOTIDE SEQUENCE [LARGE SCALE GENOMIC DNA]</scope>
    <source>
        <strain evidence="2 3">NJ-3-1</strain>
    </source>
</reference>